<name>A0A1G7BVT1_9PROT</name>
<keyword evidence="3" id="KW-1185">Reference proteome</keyword>
<gene>
    <name evidence="2" type="ORF">SAMN04487779_102722</name>
</gene>
<organism evidence="2 3">
    <name type="scientific">Belnapia rosea</name>
    <dbReference type="NCBI Taxonomy" id="938405"/>
    <lineage>
        <taxon>Bacteria</taxon>
        <taxon>Pseudomonadati</taxon>
        <taxon>Pseudomonadota</taxon>
        <taxon>Alphaproteobacteria</taxon>
        <taxon>Acetobacterales</taxon>
        <taxon>Roseomonadaceae</taxon>
        <taxon>Belnapia</taxon>
    </lineage>
</organism>
<protein>
    <recommendedName>
        <fullName evidence="1">DUF3644 domain-containing protein</fullName>
    </recommendedName>
</protein>
<dbReference type="Pfam" id="PF12358">
    <property type="entry name" value="DUF3644"/>
    <property type="match status" value="1"/>
</dbReference>
<evidence type="ECO:0000313" key="3">
    <source>
        <dbReference type="Proteomes" id="UP000198925"/>
    </source>
</evidence>
<dbReference type="Proteomes" id="UP000198925">
    <property type="component" value="Unassembled WGS sequence"/>
</dbReference>
<dbReference type="AlphaFoldDB" id="A0A1G7BVT1"/>
<proteinExistence type="predicted"/>
<evidence type="ECO:0000313" key="2">
    <source>
        <dbReference type="EMBL" id="SDE30476.1"/>
    </source>
</evidence>
<dbReference type="InterPro" id="IPR022104">
    <property type="entry name" value="DUF3644"/>
</dbReference>
<feature type="domain" description="DUF3644" evidence="1">
    <location>
        <begin position="9"/>
        <end position="204"/>
    </location>
</feature>
<accession>A0A1G7BVT1</accession>
<evidence type="ECO:0000259" key="1">
    <source>
        <dbReference type="Pfam" id="PF12358"/>
    </source>
</evidence>
<reference evidence="2 3" key="1">
    <citation type="submission" date="2016-10" db="EMBL/GenBank/DDBJ databases">
        <authorList>
            <person name="de Groot N.N."/>
        </authorList>
    </citation>
    <scope>NUCLEOTIDE SEQUENCE [LARGE SCALE GENOMIC DNA]</scope>
    <source>
        <strain evidence="2 3">CPCC 100156</strain>
    </source>
</reference>
<sequence length="335" mass="37202">MREARHKALVRKAISACVAAIEIYNKPIMPHRDETFAMLAVNAWELLLKARLLKEAGNKLKAIQVIEPVTGKDGKPTKRLRVKLNRAKNPQTISLGEAMRRVAALPKQKLDKACEANIVSLMEIRDNAMHFLNDDPEMARRTHEAGAACIRNFVVAAGEWFDEDLSQHRFMILPLSFEAATAPGLAVPGRRSQQAANLMAYLDRAGDMYPVTAGSRYAASVKVETRIVGARNADATPVRITGGPAAPEVRLTDEQVAAGWPLDYAAFCARIRKRLPGLKINQAFHDAVRPMKTQPRYVFRRRLDPRDPKCTVYKEFFSDAAVDAAVKALEPLTLP</sequence>
<dbReference type="EMBL" id="FMZX01000027">
    <property type="protein sequence ID" value="SDE30476.1"/>
    <property type="molecule type" value="Genomic_DNA"/>
</dbReference>